<accession>A0AAW1MWX6</accession>
<gene>
    <name evidence="3" type="ORF">QE152_g4237</name>
</gene>
<keyword evidence="4" id="KW-1185">Reference proteome</keyword>
<keyword evidence="1" id="KW-0472">Membrane</keyword>
<name>A0AAW1MWX6_POPJA</name>
<sequence>MKDSRENINGKERIFFDFLLSLWMLIVALVAVPYIITCYAALHIFQNIWIGAVSFLNPELEFIKSTTLRSLVETHRNQGILTILLKINGPPTLASIRRHLEELIRRKDRNGKLTFPHLTDCLVTRCGTYAWRKNAFDLEQNLIFAPYNFRGRPVNELTIQDYVSDIVSKLLPSSIPPWQVVIIPTSENHHYLLLRLHHILLSEGLNIADMLPLIPPVKTNISNSDCKTSLCNVLMMPQYIPALKDRLTQDLTNSWNEFISNNDPLEKPELFKRSANFFEFLAISFIVSVSGFKEWRKGLKSVKPGLFSKFEYLVVTLKRERKKRQINFNTFIKSIFVSCDPRFVIAMLVKNWYRWSLFTLTIPHKIYIEIKAIQTCITLKYCAYPNTIVGFLYSYVPLTFKALQELFNYCRIIFNTPRAVWEELSRNTEKIETVTLCGRKVVAWSEPVKIESIRKIANNTATSASEIILATASEALSRFVVHTNNVQPKQIPITARNINSNYFLLTGSNVKATDSVGGMLCIDLPILDSRKDADLLENLKDIKDKFNTAKQRQQLTFLLSILQSKYGFLSKLLPTTLITIGLKYLSLKYSVSFTEITSRQPFVTQKTIWGQEVSSVIYWRPPQANISMSLCTNYYGQYVIFGVMCDAQLAPNHHLLVRGFHEHVKDLEASSAMQ</sequence>
<dbReference type="PANTHER" id="PTHR31650">
    <property type="entry name" value="O-ACYLTRANSFERASE (WSD1-LIKE) FAMILY PROTEIN"/>
    <property type="match status" value="1"/>
</dbReference>
<dbReference type="GO" id="GO:0005886">
    <property type="term" value="C:plasma membrane"/>
    <property type="evidence" value="ECO:0007669"/>
    <property type="project" value="TreeGrafter"/>
</dbReference>
<dbReference type="PANTHER" id="PTHR31650:SF23">
    <property type="entry name" value="GH11223P"/>
    <property type="match status" value="1"/>
</dbReference>
<dbReference type="Proteomes" id="UP001458880">
    <property type="component" value="Unassembled WGS sequence"/>
</dbReference>
<comment type="caution">
    <text evidence="3">The sequence shown here is derived from an EMBL/GenBank/DDBJ whole genome shotgun (WGS) entry which is preliminary data.</text>
</comment>
<evidence type="ECO:0000256" key="1">
    <source>
        <dbReference type="SAM" id="Phobius"/>
    </source>
</evidence>
<evidence type="ECO:0000313" key="3">
    <source>
        <dbReference type="EMBL" id="KAK9752429.1"/>
    </source>
</evidence>
<keyword evidence="1" id="KW-0812">Transmembrane</keyword>
<dbReference type="InterPro" id="IPR009721">
    <property type="entry name" value="O-acyltransferase_WSD1_C"/>
</dbReference>
<dbReference type="GO" id="GO:0019432">
    <property type="term" value="P:triglyceride biosynthetic process"/>
    <property type="evidence" value="ECO:0007669"/>
    <property type="project" value="TreeGrafter"/>
</dbReference>
<evidence type="ECO:0000259" key="2">
    <source>
        <dbReference type="Pfam" id="PF06974"/>
    </source>
</evidence>
<feature type="domain" description="O-acyltransferase WSD1 C-terminal" evidence="2">
    <location>
        <begin position="519"/>
        <end position="667"/>
    </location>
</feature>
<organism evidence="3 4">
    <name type="scientific">Popillia japonica</name>
    <name type="common">Japanese beetle</name>
    <dbReference type="NCBI Taxonomy" id="7064"/>
    <lineage>
        <taxon>Eukaryota</taxon>
        <taxon>Metazoa</taxon>
        <taxon>Ecdysozoa</taxon>
        <taxon>Arthropoda</taxon>
        <taxon>Hexapoda</taxon>
        <taxon>Insecta</taxon>
        <taxon>Pterygota</taxon>
        <taxon>Neoptera</taxon>
        <taxon>Endopterygota</taxon>
        <taxon>Coleoptera</taxon>
        <taxon>Polyphaga</taxon>
        <taxon>Scarabaeiformia</taxon>
        <taxon>Scarabaeidae</taxon>
        <taxon>Rutelinae</taxon>
        <taxon>Popillia</taxon>
    </lineage>
</organism>
<keyword evidence="1" id="KW-1133">Transmembrane helix</keyword>
<dbReference type="InterPro" id="IPR045034">
    <property type="entry name" value="O-acyltransferase_WSD1-like"/>
</dbReference>
<reference evidence="3 4" key="1">
    <citation type="journal article" date="2024" name="BMC Genomics">
        <title>De novo assembly and annotation of Popillia japonica's genome with initial clues to its potential as an invasive pest.</title>
        <authorList>
            <person name="Cucini C."/>
            <person name="Boschi S."/>
            <person name="Funari R."/>
            <person name="Cardaioli E."/>
            <person name="Iannotti N."/>
            <person name="Marturano G."/>
            <person name="Paoli F."/>
            <person name="Bruttini M."/>
            <person name="Carapelli A."/>
            <person name="Frati F."/>
            <person name="Nardi F."/>
        </authorList>
    </citation>
    <scope>NUCLEOTIDE SEQUENCE [LARGE SCALE GENOMIC DNA]</scope>
    <source>
        <strain evidence="3">DMR45628</strain>
    </source>
</reference>
<evidence type="ECO:0000313" key="4">
    <source>
        <dbReference type="Proteomes" id="UP001458880"/>
    </source>
</evidence>
<protein>
    <submittedName>
        <fullName evidence="3">WS/DGAT C-terminal domain</fullName>
    </submittedName>
</protein>
<dbReference type="AlphaFoldDB" id="A0AAW1MWX6"/>
<feature type="transmembrane region" description="Helical" evidence="1">
    <location>
        <begin position="14"/>
        <end position="36"/>
    </location>
</feature>
<dbReference type="GO" id="GO:0008374">
    <property type="term" value="F:O-acyltransferase activity"/>
    <property type="evidence" value="ECO:0007669"/>
    <property type="project" value="InterPro"/>
</dbReference>
<dbReference type="Pfam" id="PF06974">
    <property type="entry name" value="WS_DGAT_C"/>
    <property type="match status" value="1"/>
</dbReference>
<proteinExistence type="predicted"/>
<dbReference type="EMBL" id="JASPKY010000020">
    <property type="protein sequence ID" value="KAK9752429.1"/>
    <property type="molecule type" value="Genomic_DNA"/>
</dbReference>